<evidence type="ECO:0000313" key="9">
    <source>
        <dbReference type="Proteomes" id="UP001501746"/>
    </source>
</evidence>
<evidence type="ECO:0000259" key="7">
    <source>
        <dbReference type="Pfam" id="PF02826"/>
    </source>
</evidence>
<dbReference type="EMBL" id="BAAANK010000003">
    <property type="protein sequence ID" value="GAA1830381.1"/>
    <property type="molecule type" value="Genomic_DNA"/>
</dbReference>
<dbReference type="InterPro" id="IPR050418">
    <property type="entry name" value="D-iso_2-hydroxyacid_DH_PdxB"/>
</dbReference>
<dbReference type="CDD" id="cd05299">
    <property type="entry name" value="CtBP_dh"/>
    <property type="match status" value="1"/>
</dbReference>
<feature type="region of interest" description="Disordered" evidence="5">
    <location>
        <begin position="331"/>
        <end position="363"/>
    </location>
</feature>
<evidence type="ECO:0000313" key="8">
    <source>
        <dbReference type="EMBL" id="GAA1830381.1"/>
    </source>
</evidence>
<gene>
    <name evidence="8" type="ORF">GCM10009750_12770</name>
</gene>
<dbReference type="PANTHER" id="PTHR43761:SF1">
    <property type="entry name" value="D-ISOMER SPECIFIC 2-HYDROXYACID DEHYDROGENASE CATALYTIC DOMAIN-CONTAINING PROTEIN-RELATED"/>
    <property type="match status" value="1"/>
</dbReference>
<dbReference type="InterPro" id="IPR036291">
    <property type="entry name" value="NAD(P)-bd_dom_sf"/>
</dbReference>
<evidence type="ECO:0000256" key="5">
    <source>
        <dbReference type="SAM" id="MobiDB-lite"/>
    </source>
</evidence>
<sequence>MARTRELSGTQPLLEVLDSSYGSVDVEAAAAASVDVEVRDARGEDGSLSGGAPADGVLVQYASITAEVMDANPTWRVIGRYGVGVDTIDLDAASARSIPVVNVPDYCEEEVATHAAALMLDANRRITAADALVRRGGWADWAQLRPIAPLSTATLSLIGVGRIGREVIRLMRPFVGRIIAHDPFAGGLDDVELVDLETALAEGDLVSLHCPLTADTHHLVDAAAIARMKPSATLVNVSRGGLVDGAALAAALHDGRLAFAALDVLETEPPAADDPLLAAPNTIITNHLAWYSEASEQRLRARLAERCAAVLRGHEIPSLVNRQGLADAAAFGPGGSGRRAASADAASARSTSTEPSTATLEHP</sequence>
<feature type="domain" description="D-isomer specific 2-hydroxyacid dehydrogenase catalytic" evidence="6">
    <location>
        <begin position="24"/>
        <end position="321"/>
    </location>
</feature>
<evidence type="ECO:0000256" key="1">
    <source>
        <dbReference type="ARBA" id="ARBA00005854"/>
    </source>
</evidence>
<proteinExistence type="inferred from homology"/>
<keyword evidence="9" id="KW-1185">Reference proteome</keyword>
<dbReference type="RefSeq" id="WP_170297115.1">
    <property type="nucleotide sequence ID" value="NZ_BAAANK010000003.1"/>
</dbReference>
<feature type="compositionally biased region" description="Low complexity" evidence="5">
    <location>
        <begin position="338"/>
        <end position="350"/>
    </location>
</feature>
<evidence type="ECO:0000256" key="4">
    <source>
        <dbReference type="RuleBase" id="RU003719"/>
    </source>
</evidence>
<reference evidence="8 9" key="1">
    <citation type="journal article" date="2019" name="Int. J. Syst. Evol. Microbiol.">
        <title>The Global Catalogue of Microorganisms (GCM) 10K type strain sequencing project: providing services to taxonomists for standard genome sequencing and annotation.</title>
        <authorList>
            <consortium name="The Broad Institute Genomics Platform"/>
            <consortium name="The Broad Institute Genome Sequencing Center for Infectious Disease"/>
            <person name="Wu L."/>
            <person name="Ma J."/>
        </authorList>
    </citation>
    <scope>NUCLEOTIDE SEQUENCE [LARGE SCALE GENOMIC DNA]</scope>
    <source>
        <strain evidence="8 9">JCM 14323</strain>
    </source>
</reference>
<keyword evidence="3" id="KW-0520">NAD</keyword>
<protein>
    <submittedName>
        <fullName evidence="8">C-terminal binding protein</fullName>
    </submittedName>
</protein>
<dbReference type="Pfam" id="PF02826">
    <property type="entry name" value="2-Hacid_dh_C"/>
    <property type="match status" value="1"/>
</dbReference>
<evidence type="ECO:0000259" key="6">
    <source>
        <dbReference type="Pfam" id="PF00389"/>
    </source>
</evidence>
<dbReference type="Proteomes" id="UP001501746">
    <property type="component" value="Unassembled WGS sequence"/>
</dbReference>
<comment type="caution">
    <text evidence="8">The sequence shown here is derived from an EMBL/GenBank/DDBJ whole genome shotgun (WGS) entry which is preliminary data.</text>
</comment>
<feature type="compositionally biased region" description="Polar residues" evidence="5">
    <location>
        <begin position="351"/>
        <end position="363"/>
    </location>
</feature>
<feature type="domain" description="D-isomer specific 2-hydroxyacid dehydrogenase NAD-binding" evidence="7">
    <location>
        <begin position="117"/>
        <end position="289"/>
    </location>
</feature>
<dbReference type="SUPFAM" id="SSF51735">
    <property type="entry name" value="NAD(P)-binding Rossmann-fold domains"/>
    <property type="match status" value="1"/>
</dbReference>
<evidence type="ECO:0000256" key="2">
    <source>
        <dbReference type="ARBA" id="ARBA00023002"/>
    </source>
</evidence>
<dbReference type="InterPro" id="IPR006140">
    <property type="entry name" value="D-isomer_DH_NAD-bd"/>
</dbReference>
<dbReference type="SUPFAM" id="SSF52283">
    <property type="entry name" value="Formate/glycerate dehydrogenase catalytic domain-like"/>
    <property type="match status" value="1"/>
</dbReference>
<evidence type="ECO:0000256" key="3">
    <source>
        <dbReference type="ARBA" id="ARBA00023027"/>
    </source>
</evidence>
<dbReference type="Gene3D" id="3.40.50.720">
    <property type="entry name" value="NAD(P)-binding Rossmann-like Domain"/>
    <property type="match status" value="2"/>
</dbReference>
<dbReference type="Pfam" id="PF00389">
    <property type="entry name" value="2-Hacid_dh"/>
    <property type="match status" value="1"/>
</dbReference>
<organism evidence="8 9">
    <name type="scientific">Agromyces salentinus</name>
    <dbReference type="NCBI Taxonomy" id="269421"/>
    <lineage>
        <taxon>Bacteria</taxon>
        <taxon>Bacillati</taxon>
        <taxon>Actinomycetota</taxon>
        <taxon>Actinomycetes</taxon>
        <taxon>Micrococcales</taxon>
        <taxon>Microbacteriaceae</taxon>
        <taxon>Agromyces</taxon>
    </lineage>
</organism>
<dbReference type="PANTHER" id="PTHR43761">
    <property type="entry name" value="D-ISOMER SPECIFIC 2-HYDROXYACID DEHYDROGENASE FAMILY PROTEIN (AFU_ORTHOLOGUE AFUA_1G13630)"/>
    <property type="match status" value="1"/>
</dbReference>
<name>A0ABN2MKX7_9MICO</name>
<accession>A0ABN2MKX7</accession>
<dbReference type="InterPro" id="IPR006139">
    <property type="entry name" value="D-isomer_2_OHA_DH_cat_dom"/>
</dbReference>
<dbReference type="InterPro" id="IPR043322">
    <property type="entry name" value="CtBP"/>
</dbReference>
<comment type="similarity">
    <text evidence="1 4">Belongs to the D-isomer specific 2-hydroxyacid dehydrogenase family.</text>
</comment>
<keyword evidence="2 4" id="KW-0560">Oxidoreductase</keyword>